<dbReference type="Pfam" id="PF00482">
    <property type="entry name" value="T2SSF"/>
    <property type="match status" value="2"/>
</dbReference>
<comment type="similarity">
    <text evidence="2">Belongs to the GSP F family.</text>
</comment>
<dbReference type="Proteomes" id="UP000264693">
    <property type="component" value="Chromosome"/>
</dbReference>
<dbReference type="PANTHER" id="PTHR30012:SF0">
    <property type="entry name" value="TYPE II SECRETION SYSTEM PROTEIN F-RELATED"/>
    <property type="match status" value="1"/>
</dbReference>
<keyword evidence="3" id="KW-1003">Cell membrane</keyword>
<reference evidence="11" key="1">
    <citation type="submission" date="2017-09" db="EMBL/GenBank/DDBJ databases">
        <title>Arcobacter canalis sp. nov., a new species isolated from a water canal contaminated with urban sewage.</title>
        <authorList>
            <person name="Perez-Cataluna A."/>
            <person name="Salas-Masso N."/>
            <person name="Figueras M.J."/>
        </authorList>
    </citation>
    <scope>NUCLEOTIDE SEQUENCE [LARGE SCALE GENOMIC DNA]</scope>
    <source>
        <strain evidence="11">CECT 7727</strain>
    </source>
</reference>
<dbReference type="Gene3D" id="1.20.81.30">
    <property type="entry name" value="Type II secretion system (T2SS), domain F"/>
    <property type="match status" value="2"/>
</dbReference>
<proteinExistence type="inferred from homology"/>
<dbReference type="KEGG" id="amar:AMRN_2112"/>
<dbReference type="PANTHER" id="PTHR30012">
    <property type="entry name" value="GENERAL SECRETION PATHWAY PROTEIN"/>
    <property type="match status" value="1"/>
</dbReference>
<dbReference type="Proteomes" id="UP000224740">
    <property type="component" value="Unassembled WGS sequence"/>
</dbReference>
<keyword evidence="4 7" id="KW-0812">Transmembrane</keyword>
<feature type="transmembrane region" description="Helical" evidence="7">
    <location>
        <begin position="359"/>
        <end position="382"/>
    </location>
</feature>
<keyword evidence="11" id="KW-1185">Reference proteome</keyword>
<sequence length="393" mass="46390">MKYKVYYQENSRLCSKIIICDSLDDIQLPKNTIKIKKEVKTKFKKTKYSFDTKEIYQIFYELDLMLDSNIDVTTSLNILRNNRKNKKHKEFLKDLSNNIKNAKGLNYDEQKFKVDYIVKSFFKIVNKNGDLNLAIKALSKLLKFQLEVKNSFKKAFFYPFVLLLTLIFSILAIFYFVLPAFEPLINSSAIKANNATVLLYALKEFLHMYIFYIILFFSMILLSLYIFYKTSDNFKYVVSKIVITKIPLFSKIVLEFELYKIFIILNILQKANYEFFDTLSSLRYLIKNKYLLDKISLIETLIKSGKSISFAFEITNLFDGFVLNLINTGEKSNNLSKVTFEIEKVYKISFENKVKSLSFWIQPIVFLLIMGLILWIIYAIFIPMWSMSDMIKF</sequence>
<dbReference type="InterPro" id="IPR003004">
    <property type="entry name" value="GspF/PilC"/>
</dbReference>
<feature type="transmembrane region" description="Helical" evidence="7">
    <location>
        <begin position="209"/>
        <end position="228"/>
    </location>
</feature>
<dbReference type="EMBL" id="NXAO01000005">
    <property type="protein sequence ID" value="PHO16486.1"/>
    <property type="molecule type" value="Genomic_DNA"/>
</dbReference>
<evidence type="ECO:0000313" key="9">
    <source>
        <dbReference type="EMBL" id="AXX87827.1"/>
    </source>
</evidence>
<dbReference type="RefSeq" id="WP_099309950.1">
    <property type="nucleotide sequence ID" value="NZ_CP032101.1"/>
</dbReference>
<keyword evidence="5 7" id="KW-1133">Transmembrane helix</keyword>
<evidence type="ECO:0000256" key="6">
    <source>
        <dbReference type="ARBA" id="ARBA00023136"/>
    </source>
</evidence>
<protein>
    <submittedName>
        <fullName evidence="10">Transformation system protein</fullName>
    </submittedName>
    <submittedName>
        <fullName evidence="9">Type II secretion/transformation system, F protein</fullName>
    </submittedName>
</protein>
<dbReference type="InterPro" id="IPR042094">
    <property type="entry name" value="T2SS_GspF_sf"/>
</dbReference>
<dbReference type="EMBL" id="CP032101">
    <property type="protein sequence ID" value="AXX87827.1"/>
    <property type="molecule type" value="Genomic_DNA"/>
</dbReference>
<dbReference type="InterPro" id="IPR018076">
    <property type="entry name" value="T2SS_GspF_dom"/>
</dbReference>
<evidence type="ECO:0000256" key="3">
    <source>
        <dbReference type="ARBA" id="ARBA00022475"/>
    </source>
</evidence>
<reference evidence="9 12" key="3">
    <citation type="submission" date="2018-08" db="EMBL/GenBank/DDBJ databases">
        <title>Complete genome of the Arcobacter marinus type strain JCM 15502.</title>
        <authorList>
            <person name="Miller W.G."/>
            <person name="Yee E."/>
            <person name="Huynh S."/>
            <person name="Parker C.T."/>
        </authorList>
    </citation>
    <scope>NUCLEOTIDE SEQUENCE [LARGE SCALE GENOMIC DNA]</scope>
    <source>
        <strain evidence="9 12">JCM 15502</strain>
    </source>
</reference>
<gene>
    <name evidence="9" type="ORF">AMRN_2112</name>
    <name evidence="10" type="ORF">CPH92_00995</name>
</gene>
<feature type="domain" description="Type II secretion system protein GspF" evidence="8">
    <location>
        <begin position="265"/>
        <end position="383"/>
    </location>
</feature>
<keyword evidence="6 7" id="KW-0472">Membrane</keyword>
<reference evidence="10" key="2">
    <citation type="submission" date="2017-09" db="EMBL/GenBank/DDBJ databases">
        <authorList>
            <person name="Perez-Cataluna A."/>
            <person name="Figueras M.J."/>
            <person name="Salas-Masso N."/>
        </authorList>
    </citation>
    <scope>NUCLEOTIDE SEQUENCE</scope>
    <source>
        <strain evidence="10">CECT 7727</strain>
    </source>
</reference>
<comment type="subcellular location">
    <subcellularLocation>
        <location evidence="1">Cell membrane</location>
        <topology evidence="1">Multi-pass membrane protein</topology>
    </subcellularLocation>
</comment>
<evidence type="ECO:0000256" key="1">
    <source>
        <dbReference type="ARBA" id="ARBA00004651"/>
    </source>
</evidence>
<evidence type="ECO:0000256" key="2">
    <source>
        <dbReference type="ARBA" id="ARBA00005745"/>
    </source>
</evidence>
<feature type="transmembrane region" description="Helical" evidence="7">
    <location>
        <begin position="155"/>
        <end position="178"/>
    </location>
</feature>
<dbReference type="AlphaFoldDB" id="A0A347TMJ9"/>
<evidence type="ECO:0000256" key="5">
    <source>
        <dbReference type="ARBA" id="ARBA00022989"/>
    </source>
</evidence>
<evidence type="ECO:0000313" key="10">
    <source>
        <dbReference type="EMBL" id="PHO16486.1"/>
    </source>
</evidence>
<name>A0A347TMJ9_9BACT</name>
<evidence type="ECO:0000259" key="8">
    <source>
        <dbReference type="Pfam" id="PF00482"/>
    </source>
</evidence>
<evidence type="ECO:0000313" key="11">
    <source>
        <dbReference type="Proteomes" id="UP000224740"/>
    </source>
</evidence>
<dbReference type="GO" id="GO:0005886">
    <property type="term" value="C:plasma membrane"/>
    <property type="evidence" value="ECO:0007669"/>
    <property type="project" value="UniProtKB-SubCell"/>
</dbReference>
<evidence type="ECO:0000313" key="12">
    <source>
        <dbReference type="Proteomes" id="UP000264693"/>
    </source>
</evidence>
<feature type="domain" description="Type II secretion system protein GspF" evidence="8">
    <location>
        <begin position="64"/>
        <end position="179"/>
    </location>
</feature>
<organism evidence="9 12">
    <name type="scientific">Malaciobacter marinus</name>
    <dbReference type="NCBI Taxonomy" id="505249"/>
    <lineage>
        <taxon>Bacteria</taxon>
        <taxon>Pseudomonadati</taxon>
        <taxon>Campylobacterota</taxon>
        <taxon>Epsilonproteobacteria</taxon>
        <taxon>Campylobacterales</taxon>
        <taxon>Arcobacteraceae</taxon>
        <taxon>Malaciobacter</taxon>
    </lineage>
</organism>
<evidence type="ECO:0000256" key="4">
    <source>
        <dbReference type="ARBA" id="ARBA00022692"/>
    </source>
</evidence>
<accession>A0A347TMJ9</accession>
<evidence type="ECO:0000256" key="7">
    <source>
        <dbReference type="SAM" id="Phobius"/>
    </source>
</evidence>